<organism evidence="4 5">
    <name type="scientific">Hibiscus syriacus</name>
    <name type="common">Rose of Sharon</name>
    <dbReference type="NCBI Taxonomy" id="106335"/>
    <lineage>
        <taxon>Eukaryota</taxon>
        <taxon>Viridiplantae</taxon>
        <taxon>Streptophyta</taxon>
        <taxon>Embryophyta</taxon>
        <taxon>Tracheophyta</taxon>
        <taxon>Spermatophyta</taxon>
        <taxon>Magnoliopsida</taxon>
        <taxon>eudicotyledons</taxon>
        <taxon>Gunneridae</taxon>
        <taxon>Pentapetalae</taxon>
        <taxon>rosids</taxon>
        <taxon>malvids</taxon>
        <taxon>Malvales</taxon>
        <taxon>Malvaceae</taxon>
        <taxon>Malvoideae</taxon>
        <taxon>Hibiscus</taxon>
    </lineage>
</organism>
<gene>
    <name evidence="4" type="ORF">F3Y22_tig00112127pilonHSYRG00088</name>
</gene>
<dbReference type="GO" id="GO:0004869">
    <property type="term" value="F:cysteine-type endopeptidase inhibitor activity"/>
    <property type="evidence" value="ECO:0007669"/>
    <property type="project" value="UniProtKB-KW"/>
</dbReference>
<dbReference type="PROSITE" id="PS00287">
    <property type="entry name" value="CYSTATIN"/>
    <property type="match status" value="1"/>
</dbReference>
<dbReference type="InterPro" id="IPR046350">
    <property type="entry name" value="Cystatin_sf"/>
</dbReference>
<evidence type="ECO:0000313" key="5">
    <source>
        <dbReference type="Proteomes" id="UP000436088"/>
    </source>
</evidence>
<dbReference type="PANTHER" id="PTHR47364:SF2">
    <property type="entry name" value="CYSTEINE PROTEINASE INHIBITOR 5"/>
    <property type="match status" value="1"/>
</dbReference>
<evidence type="ECO:0000256" key="2">
    <source>
        <dbReference type="ARBA" id="ARBA00022704"/>
    </source>
</evidence>
<dbReference type="EMBL" id="VEPZ02001508">
    <property type="protein sequence ID" value="KAE8670537.1"/>
    <property type="molecule type" value="Genomic_DNA"/>
</dbReference>
<reference evidence="4" key="1">
    <citation type="submission" date="2019-09" db="EMBL/GenBank/DDBJ databases">
        <title>Draft genome information of white flower Hibiscus syriacus.</title>
        <authorList>
            <person name="Kim Y.-M."/>
        </authorList>
    </citation>
    <scope>NUCLEOTIDE SEQUENCE [LARGE SCALE GENOMIC DNA]</scope>
    <source>
        <strain evidence="4">YM2019G1</strain>
    </source>
</reference>
<keyword evidence="2" id="KW-0789">Thiol protease inhibitor</keyword>
<evidence type="ECO:0000256" key="1">
    <source>
        <dbReference type="ARBA" id="ARBA00022690"/>
    </source>
</evidence>
<dbReference type="InterPro" id="IPR018073">
    <property type="entry name" value="Prot_inh_cystat_CS"/>
</dbReference>
<proteinExistence type="predicted"/>
<keyword evidence="5" id="KW-1185">Reference proteome</keyword>
<keyword evidence="1" id="KW-0646">Protease inhibitor</keyword>
<sequence length="63" mass="7049">MRSKINLELVAVVRGATQVVSGKNYRLLLKATDGTATNLYRAIVYEKAWEGYKKLAFFEPAQG</sequence>
<evidence type="ECO:0000259" key="3">
    <source>
        <dbReference type="Pfam" id="PF16845"/>
    </source>
</evidence>
<dbReference type="AlphaFoldDB" id="A0A6A2YC98"/>
<dbReference type="Pfam" id="PF16845">
    <property type="entry name" value="SQAPI"/>
    <property type="match status" value="1"/>
</dbReference>
<protein>
    <recommendedName>
        <fullName evidence="3">Cystatin domain-containing protein</fullName>
    </recommendedName>
</protein>
<evidence type="ECO:0000313" key="4">
    <source>
        <dbReference type="EMBL" id="KAE8670537.1"/>
    </source>
</evidence>
<dbReference type="Gene3D" id="3.10.450.10">
    <property type="match status" value="1"/>
</dbReference>
<dbReference type="CDD" id="cd00042">
    <property type="entry name" value="CY"/>
    <property type="match status" value="1"/>
</dbReference>
<comment type="caution">
    <text evidence="4">The sequence shown here is derived from an EMBL/GenBank/DDBJ whole genome shotgun (WGS) entry which is preliminary data.</text>
</comment>
<dbReference type="SUPFAM" id="SSF54403">
    <property type="entry name" value="Cystatin/monellin"/>
    <property type="match status" value="1"/>
</dbReference>
<name>A0A6A2YC98_HIBSY</name>
<dbReference type="PANTHER" id="PTHR47364">
    <property type="entry name" value="CYSTEINE PROTEINASE INHIBITOR 5"/>
    <property type="match status" value="1"/>
</dbReference>
<dbReference type="InterPro" id="IPR000010">
    <property type="entry name" value="Cystatin_dom"/>
</dbReference>
<feature type="domain" description="Cystatin" evidence="3">
    <location>
        <begin position="2"/>
        <end position="60"/>
    </location>
</feature>
<accession>A0A6A2YC98</accession>
<dbReference type="Proteomes" id="UP000436088">
    <property type="component" value="Unassembled WGS sequence"/>
</dbReference>